<evidence type="ECO:0000313" key="2">
    <source>
        <dbReference type="Proteomes" id="UP000290289"/>
    </source>
</evidence>
<dbReference type="PANTHER" id="PTHR35312:SF1">
    <property type="entry name" value="OS07G0641800 PROTEIN"/>
    <property type="match status" value="1"/>
</dbReference>
<protein>
    <submittedName>
        <fullName evidence="1">Uncharacterized protein</fullName>
    </submittedName>
</protein>
<dbReference type="PANTHER" id="PTHR35312">
    <property type="entry name" value="OS07G0641800 PROTEIN"/>
    <property type="match status" value="1"/>
</dbReference>
<sequence length="180" mass="21244">MCYQIGVMWKRSTSSYGGGWELEMRYENCWKEEEEKKGGIKFGELGEHKNQHFSNKYVFTTTAMDDAEFGRLLDFFPIVRSRDYRAESEQCRESTSKSAQHEEYAHIHTQDVDVFECSQQHKEWQDAWDEGDKIEVEKQGLDEHGEFWEKLKLVAERKVGAAEAERFCKAFQRIHKKLDG</sequence>
<keyword evidence="2" id="KW-1185">Reference proteome</keyword>
<name>A0A498IQ03_MALDO</name>
<organism evidence="1 2">
    <name type="scientific">Malus domestica</name>
    <name type="common">Apple</name>
    <name type="synonym">Pyrus malus</name>
    <dbReference type="NCBI Taxonomy" id="3750"/>
    <lineage>
        <taxon>Eukaryota</taxon>
        <taxon>Viridiplantae</taxon>
        <taxon>Streptophyta</taxon>
        <taxon>Embryophyta</taxon>
        <taxon>Tracheophyta</taxon>
        <taxon>Spermatophyta</taxon>
        <taxon>Magnoliopsida</taxon>
        <taxon>eudicotyledons</taxon>
        <taxon>Gunneridae</taxon>
        <taxon>Pentapetalae</taxon>
        <taxon>rosids</taxon>
        <taxon>fabids</taxon>
        <taxon>Rosales</taxon>
        <taxon>Rosaceae</taxon>
        <taxon>Amygdaloideae</taxon>
        <taxon>Maleae</taxon>
        <taxon>Malus</taxon>
    </lineage>
</organism>
<dbReference type="STRING" id="3750.A0A498IQ03"/>
<accession>A0A498IQ03</accession>
<dbReference type="EMBL" id="RDQH01000337">
    <property type="protein sequence ID" value="RXH83313.1"/>
    <property type="molecule type" value="Genomic_DNA"/>
</dbReference>
<reference evidence="1 2" key="1">
    <citation type="submission" date="2018-10" db="EMBL/GenBank/DDBJ databases">
        <title>A high-quality apple genome assembly.</title>
        <authorList>
            <person name="Hu J."/>
        </authorList>
    </citation>
    <scope>NUCLEOTIDE SEQUENCE [LARGE SCALE GENOMIC DNA]</scope>
    <source>
        <strain evidence="2">cv. HFTH1</strain>
        <tissue evidence="1">Young leaf</tissue>
    </source>
</reference>
<dbReference type="AlphaFoldDB" id="A0A498IQ03"/>
<gene>
    <name evidence="1" type="ORF">DVH24_005566</name>
</gene>
<comment type="caution">
    <text evidence="1">The sequence shown here is derived from an EMBL/GenBank/DDBJ whole genome shotgun (WGS) entry which is preliminary data.</text>
</comment>
<evidence type="ECO:0000313" key="1">
    <source>
        <dbReference type="EMBL" id="RXH83313.1"/>
    </source>
</evidence>
<proteinExistence type="predicted"/>
<dbReference type="Proteomes" id="UP000290289">
    <property type="component" value="Chromosome 11"/>
</dbReference>